<accession>A0ABQ2APJ2</accession>
<gene>
    <name evidence="2" type="ORF">GCM10007170_15240</name>
</gene>
<dbReference type="SUPFAM" id="SSF52266">
    <property type="entry name" value="SGNH hydrolase"/>
    <property type="match status" value="1"/>
</dbReference>
<protein>
    <recommendedName>
        <fullName evidence="1">SGNH hydrolase-type esterase domain-containing protein</fullName>
    </recommendedName>
</protein>
<dbReference type="Gene3D" id="3.40.50.1110">
    <property type="entry name" value="SGNH hydrolase"/>
    <property type="match status" value="1"/>
</dbReference>
<dbReference type="RefSeq" id="WP_188571027.1">
    <property type="nucleotide sequence ID" value="NZ_BMFW01000005.1"/>
</dbReference>
<evidence type="ECO:0000259" key="1">
    <source>
        <dbReference type="Pfam" id="PF13472"/>
    </source>
</evidence>
<reference evidence="3" key="1">
    <citation type="journal article" date="2019" name="Int. J. Syst. Evol. Microbiol.">
        <title>The Global Catalogue of Microorganisms (GCM) 10K type strain sequencing project: providing services to taxonomists for standard genome sequencing and annotation.</title>
        <authorList>
            <consortium name="The Broad Institute Genomics Platform"/>
            <consortium name="The Broad Institute Genome Sequencing Center for Infectious Disease"/>
            <person name="Wu L."/>
            <person name="Ma J."/>
        </authorList>
    </citation>
    <scope>NUCLEOTIDE SEQUENCE [LARGE SCALE GENOMIC DNA]</scope>
    <source>
        <strain evidence="3">CGMCC 1.12778</strain>
    </source>
</reference>
<dbReference type="Proteomes" id="UP000643279">
    <property type="component" value="Unassembled WGS sequence"/>
</dbReference>
<proteinExistence type="predicted"/>
<sequence length="226" mass="23648">MSEKVQKYYDEHVKNVKVDDTAASTPPVDKPLAVQRIPGKSLRVLFSGDSLTGGLYASSQATAFQWLMVDALKKSGPIEQMSSALSGGTTVEVSQKYTVPGGLDLAVVELGTNDKAKATPISDFRAAYVDLLNKITAGSPGVALVCAGVWEDVNGGPDALPYNNVISSECTARGGRFVNLTPIYKNPATIGPVGVPSFGGVSDNFHPNDTGHRAIADALLAQIKVG</sequence>
<dbReference type="CDD" id="cd00229">
    <property type="entry name" value="SGNH_hydrolase"/>
    <property type="match status" value="1"/>
</dbReference>
<feature type="domain" description="SGNH hydrolase-type esterase" evidence="1">
    <location>
        <begin position="48"/>
        <end position="214"/>
    </location>
</feature>
<dbReference type="InterPro" id="IPR036514">
    <property type="entry name" value="SGNH_hydro_sf"/>
</dbReference>
<comment type="caution">
    <text evidence="2">The sequence shown here is derived from an EMBL/GenBank/DDBJ whole genome shotgun (WGS) entry which is preliminary data.</text>
</comment>
<evidence type="ECO:0000313" key="2">
    <source>
        <dbReference type="EMBL" id="GGH93718.1"/>
    </source>
</evidence>
<keyword evidence="3" id="KW-1185">Reference proteome</keyword>
<name>A0ABQ2APJ2_9MICC</name>
<dbReference type="InterPro" id="IPR013830">
    <property type="entry name" value="SGNH_hydro"/>
</dbReference>
<evidence type="ECO:0000313" key="3">
    <source>
        <dbReference type="Proteomes" id="UP000643279"/>
    </source>
</evidence>
<dbReference type="EMBL" id="BMFW01000005">
    <property type="protein sequence ID" value="GGH93718.1"/>
    <property type="molecule type" value="Genomic_DNA"/>
</dbReference>
<dbReference type="Pfam" id="PF13472">
    <property type="entry name" value="Lipase_GDSL_2"/>
    <property type="match status" value="1"/>
</dbReference>
<organism evidence="2 3">
    <name type="scientific">Arthrobacter liuii</name>
    <dbReference type="NCBI Taxonomy" id="1476996"/>
    <lineage>
        <taxon>Bacteria</taxon>
        <taxon>Bacillati</taxon>
        <taxon>Actinomycetota</taxon>
        <taxon>Actinomycetes</taxon>
        <taxon>Micrococcales</taxon>
        <taxon>Micrococcaceae</taxon>
        <taxon>Arthrobacter</taxon>
    </lineage>
</organism>